<dbReference type="InterPro" id="IPR035093">
    <property type="entry name" value="RelE/ParE_toxin_dom_sf"/>
</dbReference>
<dbReference type="PANTHER" id="PTHR33755:SF5">
    <property type="entry name" value="TYPE II TOXIN-ANTITOXIN SYSTEM RELE_PARE FAMILY TOXIN"/>
    <property type="match status" value="1"/>
</dbReference>
<evidence type="ECO:0000256" key="2">
    <source>
        <dbReference type="ARBA" id="ARBA00022649"/>
    </source>
</evidence>
<dbReference type="AlphaFoldDB" id="A0A4U6D2J8"/>
<dbReference type="OrthoDB" id="5574284at2"/>
<keyword evidence="4" id="KW-1185">Reference proteome</keyword>
<proteinExistence type="inferred from homology"/>
<accession>A0A4U6D2J8</accession>
<comment type="caution">
    <text evidence="3">The sequence shown here is derived from an EMBL/GenBank/DDBJ whole genome shotgun (WGS) entry which is preliminary data.</text>
</comment>
<protein>
    <submittedName>
        <fullName evidence="3">Type II toxin-antitoxin system RelE/ParE family toxin</fullName>
    </submittedName>
</protein>
<comment type="similarity">
    <text evidence="1">Belongs to the RelE toxin family.</text>
</comment>
<gene>
    <name evidence="3" type="ORF">FDK13_18030</name>
</gene>
<dbReference type="Pfam" id="PF05016">
    <property type="entry name" value="ParE_toxin"/>
    <property type="match status" value="1"/>
</dbReference>
<reference evidence="3 4" key="1">
    <citation type="submission" date="2019-05" db="EMBL/GenBank/DDBJ databases">
        <title>Dyadobacter AR-3-8 sp. nov., isolated from arctic soil.</title>
        <authorList>
            <person name="Chaudhary D.K."/>
        </authorList>
    </citation>
    <scope>NUCLEOTIDE SEQUENCE [LARGE SCALE GENOMIC DNA]</scope>
    <source>
        <strain evidence="3 4">AR-3-8</strain>
    </source>
</reference>
<dbReference type="EMBL" id="SZVO01000008">
    <property type="protein sequence ID" value="TKT90866.1"/>
    <property type="molecule type" value="Genomic_DNA"/>
</dbReference>
<dbReference type="Gene3D" id="3.30.2310.20">
    <property type="entry name" value="RelE-like"/>
    <property type="match status" value="1"/>
</dbReference>
<dbReference type="Proteomes" id="UP000304900">
    <property type="component" value="Unassembled WGS sequence"/>
</dbReference>
<keyword evidence="2" id="KW-1277">Toxin-antitoxin system</keyword>
<evidence type="ECO:0000313" key="3">
    <source>
        <dbReference type="EMBL" id="TKT90866.1"/>
    </source>
</evidence>
<dbReference type="NCBIfam" id="TIGR02385">
    <property type="entry name" value="RelE_StbE"/>
    <property type="match status" value="1"/>
</dbReference>
<organism evidence="3 4">
    <name type="scientific">Dyadobacter frigoris</name>
    <dbReference type="NCBI Taxonomy" id="2576211"/>
    <lineage>
        <taxon>Bacteria</taxon>
        <taxon>Pseudomonadati</taxon>
        <taxon>Bacteroidota</taxon>
        <taxon>Cytophagia</taxon>
        <taxon>Cytophagales</taxon>
        <taxon>Spirosomataceae</taxon>
        <taxon>Dyadobacter</taxon>
    </lineage>
</organism>
<evidence type="ECO:0000256" key="1">
    <source>
        <dbReference type="ARBA" id="ARBA00006226"/>
    </source>
</evidence>
<name>A0A4U6D2J8_9BACT</name>
<dbReference type="SUPFAM" id="SSF143011">
    <property type="entry name" value="RelE-like"/>
    <property type="match status" value="1"/>
</dbReference>
<dbReference type="RefSeq" id="WP_137341409.1">
    <property type="nucleotide sequence ID" value="NZ_SZVO01000008.1"/>
</dbReference>
<sequence length="96" mass="11344">MARINWSEEARQDLDTIFLRLNSESLSYSKKWINDVFSKIELLEKFPNMGRTVPETRLTSIREILVGKYRVIYNVAKNNVIEIMAIRHSLRPLSEF</sequence>
<dbReference type="InterPro" id="IPR007712">
    <property type="entry name" value="RelE/ParE_toxin"/>
</dbReference>
<dbReference type="InterPro" id="IPR051803">
    <property type="entry name" value="TA_system_RelE-like_toxin"/>
</dbReference>
<dbReference type="PANTHER" id="PTHR33755">
    <property type="entry name" value="TOXIN PARE1-RELATED"/>
    <property type="match status" value="1"/>
</dbReference>
<evidence type="ECO:0000313" key="4">
    <source>
        <dbReference type="Proteomes" id="UP000304900"/>
    </source>
</evidence>